<evidence type="ECO:0008006" key="3">
    <source>
        <dbReference type="Google" id="ProtNLM"/>
    </source>
</evidence>
<dbReference type="InterPro" id="IPR045011">
    <property type="entry name" value="TYRAAT1/2"/>
</dbReference>
<organism evidence="1 2">
    <name type="scientific">Coptis chinensis</name>
    <dbReference type="NCBI Taxonomy" id="261450"/>
    <lineage>
        <taxon>Eukaryota</taxon>
        <taxon>Viridiplantae</taxon>
        <taxon>Streptophyta</taxon>
        <taxon>Embryophyta</taxon>
        <taxon>Tracheophyta</taxon>
        <taxon>Spermatophyta</taxon>
        <taxon>Magnoliopsida</taxon>
        <taxon>Ranunculales</taxon>
        <taxon>Ranunculaceae</taxon>
        <taxon>Coptidoideae</taxon>
        <taxon>Coptis</taxon>
    </lineage>
</organism>
<name>A0A835HSG3_9MAGN</name>
<dbReference type="AlphaFoldDB" id="A0A835HSG3"/>
<dbReference type="Proteomes" id="UP000631114">
    <property type="component" value="Unassembled WGS sequence"/>
</dbReference>
<dbReference type="PANTHER" id="PTHR43207:SF6">
    <property type="entry name" value="OS06G0542200 PROTEIN"/>
    <property type="match status" value="1"/>
</dbReference>
<proteinExistence type="predicted"/>
<protein>
    <recommendedName>
        <fullName evidence="3">Arogenate dehydrogenase</fullName>
    </recommendedName>
</protein>
<sequence>MQAQEQTIISSEKLPQIQRSSDEEECDFQNWMTALGLTPGLGEFGQFFAKAFKRQGHNVLGTSRSDYSEYCQEHGIEFYRSILSTEDVVRKIPFHKPKPNTILADVLSVKEYARNLLLDVVPEGFGILLCTHPMLINSVEKIAGRDCGLSTTKYEYLRIAYKNESASNF</sequence>
<dbReference type="GO" id="GO:0006571">
    <property type="term" value="P:tyrosine biosynthetic process"/>
    <property type="evidence" value="ECO:0007669"/>
    <property type="project" value="InterPro"/>
</dbReference>
<evidence type="ECO:0000313" key="1">
    <source>
        <dbReference type="EMBL" id="KAF9604559.1"/>
    </source>
</evidence>
<evidence type="ECO:0000313" key="2">
    <source>
        <dbReference type="Proteomes" id="UP000631114"/>
    </source>
</evidence>
<accession>A0A835HSG3</accession>
<gene>
    <name evidence="1" type="ORF">IFM89_007680</name>
</gene>
<dbReference type="PANTHER" id="PTHR43207">
    <property type="entry name" value="AROGENATE DEHYDROGENASE-RELATED"/>
    <property type="match status" value="1"/>
</dbReference>
<dbReference type="EMBL" id="JADFTS010000005">
    <property type="protein sequence ID" value="KAF9604559.1"/>
    <property type="molecule type" value="Genomic_DNA"/>
</dbReference>
<keyword evidence="2" id="KW-1185">Reference proteome</keyword>
<dbReference type="SUPFAM" id="SSF51735">
    <property type="entry name" value="NAD(P)-binding Rossmann-fold domains"/>
    <property type="match status" value="1"/>
</dbReference>
<reference evidence="1 2" key="1">
    <citation type="submission" date="2020-10" db="EMBL/GenBank/DDBJ databases">
        <title>The Coptis chinensis genome and diversification of protoberbering-type alkaloids.</title>
        <authorList>
            <person name="Wang B."/>
            <person name="Shu S."/>
            <person name="Song C."/>
            <person name="Liu Y."/>
        </authorList>
    </citation>
    <scope>NUCLEOTIDE SEQUENCE [LARGE SCALE GENOMIC DNA]</scope>
    <source>
        <strain evidence="1">HL-2020</strain>
        <tissue evidence="1">Leaf</tissue>
    </source>
</reference>
<dbReference type="GO" id="GO:0033730">
    <property type="term" value="F:arogenate dehydrogenase (NADP+) activity"/>
    <property type="evidence" value="ECO:0007669"/>
    <property type="project" value="InterPro"/>
</dbReference>
<dbReference type="InterPro" id="IPR036291">
    <property type="entry name" value="NAD(P)-bd_dom_sf"/>
</dbReference>
<comment type="caution">
    <text evidence="1">The sequence shown here is derived from an EMBL/GenBank/DDBJ whole genome shotgun (WGS) entry which is preliminary data.</text>
</comment>
<dbReference type="Gene3D" id="3.40.50.720">
    <property type="entry name" value="NAD(P)-binding Rossmann-like Domain"/>
    <property type="match status" value="1"/>
</dbReference>
<dbReference type="OrthoDB" id="1932494at2759"/>